<name>A0AAJ7FFH7_CEPCN</name>
<reference evidence="4" key="1">
    <citation type="submission" date="2025-08" db="UniProtKB">
        <authorList>
            <consortium name="RefSeq"/>
        </authorList>
    </citation>
    <scope>IDENTIFICATION</scope>
</reference>
<sequence>MRSFLIFVTVAVIVISVIQAEYAENNRIEENQLQDTSFNSCKCANNNCGCCEYIDLPRIYINATVRNPPPICFGEHFIDSLEVDLCIRLHNIDFDKHHLSACVRFEAKVMRCVIAKQEIGCFNIAHQNTQELDVSNRSKTILRKLGFLHEKPIVNMI</sequence>
<feature type="signal peptide" evidence="1">
    <location>
        <begin position="1"/>
        <end position="20"/>
    </location>
</feature>
<evidence type="ECO:0000259" key="2">
    <source>
        <dbReference type="Pfam" id="PF15998"/>
    </source>
</evidence>
<proteinExistence type="predicted"/>
<keyword evidence="3" id="KW-1185">Reference proteome</keyword>
<dbReference type="GeneID" id="107264941"/>
<dbReference type="Pfam" id="PF15998">
    <property type="entry name" value="DUF4773"/>
    <property type="match status" value="1"/>
</dbReference>
<feature type="chain" id="PRO_5042468449" evidence="1">
    <location>
        <begin position="21"/>
        <end position="157"/>
    </location>
</feature>
<keyword evidence="1" id="KW-0732">Signal</keyword>
<evidence type="ECO:0000313" key="3">
    <source>
        <dbReference type="Proteomes" id="UP000694920"/>
    </source>
</evidence>
<dbReference type="PANTHER" id="PTHR36299:SF2">
    <property type="entry name" value="DUF4773 DOMAIN-CONTAINING PROTEIN"/>
    <property type="match status" value="1"/>
</dbReference>
<gene>
    <name evidence="4" type="primary">LOC107264941</name>
</gene>
<feature type="domain" description="DUF4773" evidence="2">
    <location>
        <begin position="65"/>
        <end position="126"/>
    </location>
</feature>
<dbReference type="AlphaFoldDB" id="A0AAJ7FFH7"/>
<evidence type="ECO:0000313" key="4">
    <source>
        <dbReference type="RefSeq" id="XP_015589257.1"/>
    </source>
</evidence>
<accession>A0AAJ7FFH7</accession>
<protein>
    <submittedName>
        <fullName evidence="4">Uncharacterized protein LOC107264941 isoform X2</fullName>
    </submittedName>
</protein>
<dbReference type="Proteomes" id="UP000694920">
    <property type="component" value="Unplaced"/>
</dbReference>
<dbReference type="PANTHER" id="PTHR36299">
    <property type="entry name" value="AGAP008005-PA"/>
    <property type="match status" value="1"/>
</dbReference>
<dbReference type="InterPro" id="IPR031941">
    <property type="entry name" value="DUF4773"/>
</dbReference>
<evidence type="ECO:0000256" key="1">
    <source>
        <dbReference type="SAM" id="SignalP"/>
    </source>
</evidence>
<organism evidence="3 4">
    <name type="scientific">Cephus cinctus</name>
    <name type="common">Wheat stem sawfly</name>
    <dbReference type="NCBI Taxonomy" id="211228"/>
    <lineage>
        <taxon>Eukaryota</taxon>
        <taxon>Metazoa</taxon>
        <taxon>Ecdysozoa</taxon>
        <taxon>Arthropoda</taxon>
        <taxon>Hexapoda</taxon>
        <taxon>Insecta</taxon>
        <taxon>Pterygota</taxon>
        <taxon>Neoptera</taxon>
        <taxon>Endopterygota</taxon>
        <taxon>Hymenoptera</taxon>
        <taxon>Cephoidea</taxon>
        <taxon>Cephidae</taxon>
        <taxon>Cephus</taxon>
    </lineage>
</organism>
<dbReference type="RefSeq" id="XP_015589257.1">
    <property type="nucleotide sequence ID" value="XM_015733771.2"/>
</dbReference>